<dbReference type="STRING" id="448385.sce3043"/>
<gene>
    <name evidence="2" type="ordered locus">sce3043</name>
</gene>
<dbReference type="KEGG" id="scl:sce3043"/>
<dbReference type="EMBL" id="AM746676">
    <property type="protein sequence ID" value="CAN93202.1"/>
    <property type="molecule type" value="Genomic_DNA"/>
</dbReference>
<accession>A9GFV0</accession>
<dbReference type="eggNOG" id="COG2133">
    <property type="taxonomic scope" value="Bacteria"/>
</dbReference>
<protein>
    <recommendedName>
        <fullName evidence="4">Cytochrome c domain-containing protein</fullName>
    </recommendedName>
</protein>
<proteinExistence type="predicted"/>
<evidence type="ECO:0000256" key="1">
    <source>
        <dbReference type="SAM" id="MobiDB-lite"/>
    </source>
</evidence>
<dbReference type="Proteomes" id="UP000002139">
    <property type="component" value="Chromosome"/>
</dbReference>
<dbReference type="AlphaFoldDB" id="A9GFV0"/>
<dbReference type="BioCyc" id="SCEL448385:SCE_RS15610-MONOMER"/>
<sequence>MRDAAWRRCDSTLPSAPLLWQTARMLFHVVRNGSLVGALLLAAGCSSGGGPAQPEGEGGSGATVGSGGSGAQTSGAGGAGGAGGASCAEFAMPTDVDCAAPLDGVLPVDLRCTGLYGNFDQREIACGVLEYKPAVELWSDGAKKRRFVSIPKGQQVDTSNPDAFIYPEGTQFWKEFSVTGAGGAQRLAETRLLRKTAAGWVYTSYVWSEDEKQAIQMQNDFGVTDLYGTGHTVPNRDQCQECHVGRADYVLGWDALMLGSGAQGLSAETLVELGVIADASNLALTIPGNEVERQALGYLHANCGVSCHNDLPEAAAHDTGLYLRLEASELGEVMATDAARTAINKRPAENAKYEGLTNPDPANWYDIRPGDPSRSLLVARQVLRGFEGQMPRIGTHKVDETGVEVVSRWIQEMKETYPPPGP</sequence>
<organism evidence="2 3">
    <name type="scientific">Sorangium cellulosum (strain So ce56)</name>
    <name type="common">Polyangium cellulosum (strain So ce56)</name>
    <dbReference type="NCBI Taxonomy" id="448385"/>
    <lineage>
        <taxon>Bacteria</taxon>
        <taxon>Pseudomonadati</taxon>
        <taxon>Myxococcota</taxon>
        <taxon>Polyangia</taxon>
        <taxon>Polyangiales</taxon>
        <taxon>Polyangiaceae</taxon>
        <taxon>Sorangium</taxon>
    </lineage>
</organism>
<feature type="region of interest" description="Disordered" evidence="1">
    <location>
        <begin position="50"/>
        <end position="78"/>
    </location>
</feature>
<reference evidence="2 3" key="1">
    <citation type="journal article" date="2007" name="Nat. Biotechnol.">
        <title>Complete genome sequence of the myxobacterium Sorangium cellulosum.</title>
        <authorList>
            <person name="Schneiker S."/>
            <person name="Perlova O."/>
            <person name="Kaiser O."/>
            <person name="Gerth K."/>
            <person name="Alici A."/>
            <person name="Altmeyer M.O."/>
            <person name="Bartels D."/>
            <person name="Bekel T."/>
            <person name="Beyer S."/>
            <person name="Bode E."/>
            <person name="Bode H.B."/>
            <person name="Bolten C.J."/>
            <person name="Choudhuri J.V."/>
            <person name="Doss S."/>
            <person name="Elnakady Y.A."/>
            <person name="Frank B."/>
            <person name="Gaigalat L."/>
            <person name="Goesmann A."/>
            <person name="Groeger C."/>
            <person name="Gross F."/>
            <person name="Jelsbak L."/>
            <person name="Jelsbak L."/>
            <person name="Kalinowski J."/>
            <person name="Kegler C."/>
            <person name="Knauber T."/>
            <person name="Konietzny S."/>
            <person name="Kopp M."/>
            <person name="Krause L."/>
            <person name="Krug D."/>
            <person name="Linke B."/>
            <person name="Mahmud T."/>
            <person name="Martinez-Arias R."/>
            <person name="McHardy A.C."/>
            <person name="Merai M."/>
            <person name="Meyer F."/>
            <person name="Mormann S."/>
            <person name="Munoz-Dorado J."/>
            <person name="Perez J."/>
            <person name="Pradella S."/>
            <person name="Rachid S."/>
            <person name="Raddatz G."/>
            <person name="Rosenau F."/>
            <person name="Rueckert C."/>
            <person name="Sasse F."/>
            <person name="Scharfe M."/>
            <person name="Schuster S.C."/>
            <person name="Suen G."/>
            <person name="Treuner-Lange A."/>
            <person name="Velicer G.J."/>
            <person name="Vorholter F.-J."/>
            <person name="Weissman K.J."/>
            <person name="Welch R.D."/>
            <person name="Wenzel S.C."/>
            <person name="Whitworth D.E."/>
            <person name="Wilhelm S."/>
            <person name="Wittmann C."/>
            <person name="Bloecker H."/>
            <person name="Puehler A."/>
            <person name="Mueller R."/>
        </authorList>
    </citation>
    <scope>NUCLEOTIDE SEQUENCE [LARGE SCALE GENOMIC DNA]</scope>
    <source>
        <strain evidence="3">So ce56</strain>
    </source>
</reference>
<evidence type="ECO:0000313" key="2">
    <source>
        <dbReference type="EMBL" id="CAN93202.1"/>
    </source>
</evidence>
<name>A9GFV0_SORC5</name>
<evidence type="ECO:0008006" key="4">
    <source>
        <dbReference type="Google" id="ProtNLM"/>
    </source>
</evidence>
<keyword evidence="3" id="KW-1185">Reference proteome</keyword>
<dbReference type="HOGENOM" id="CLU_035802_0_0_7"/>
<evidence type="ECO:0000313" key="3">
    <source>
        <dbReference type="Proteomes" id="UP000002139"/>
    </source>
</evidence>